<dbReference type="PANTHER" id="PTHR18640:SF5">
    <property type="entry name" value="SODIUM_BILE ACID COTRANSPORTER 7"/>
    <property type="match status" value="1"/>
</dbReference>
<protein>
    <submittedName>
        <fullName evidence="3">SBF-like CPA transporter family (DUF4137) domain-containing protein</fullName>
    </submittedName>
</protein>
<keyword evidence="2" id="KW-0812">Transmembrane</keyword>
<feature type="transmembrane region" description="Helical" evidence="2">
    <location>
        <begin position="257"/>
        <end position="275"/>
    </location>
</feature>
<feature type="transmembrane region" description="Helical" evidence="2">
    <location>
        <begin position="73"/>
        <end position="89"/>
    </location>
</feature>
<feature type="transmembrane region" description="Helical" evidence="2">
    <location>
        <begin position="110"/>
        <end position="132"/>
    </location>
</feature>
<dbReference type="PANTHER" id="PTHR18640">
    <property type="entry name" value="SOLUTE CARRIER FAMILY 10 MEMBER 7"/>
    <property type="match status" value="1"/>
</dbReference>
<feature type="transmembrane region" description="Helical" evidence="2">
    <location>
        <begin position="138"/>
        <end position="160"/>
    </location>
</feature>
<dbReference type="GeneID" id="80867311"/>
<dbReference type="InterPro" id="IPR016833">
    <property type="entry name" value="Put_Na-Bile_cotransptr"/>
</dbReference>
<feature type="region of interest" description="Disordered" evidence="1">
    <location>
        <begin position="415"/>
        <end position="462"/>
    </location>
</feature>
<feature type="transmembrane region" description="Helical" evidence="2">
    <location>
        <begin position="347"/>
        <end position="366"/>
    </location>
</feature>
<evidence type="ECO:0000256" key="1">
    <source>
        <dbReference type="SAM" id="MobiDB-lite"/>
    </source>
</evidence>
<keyword evidence="2" id="KW-0472">Membrane</keyword>
<evidence type="ECO:0000256" key="2">
    <source>
        <dbReference type="SAM" id="Phobius"/>
    </source>
</evidence>
<organism evidence="3 4">
    <name type="scientific">Trichoderma breve</name>
    <dbReference type="NCBI Taxonomy" id="2034170"/>
    <lineage>
        <taxon>Eukaryota</taxon>
        <taxon>Fungi</taxon>
        <taxon>Dikarya</taxon>
        <taxon>Ascomycota</taxon>
        <taxon>Pezizomycotina</taxon>
        <taxon>Sordariomycetes</taxon>
        <taxon>Hypocreomycetidae</taxon>
        <taxon>Hypocreales</taxon>
        <taxon>Hypocreaceae</taxon>
        <taxon>Trichoderma</taxon>
    </lineage>
</organism>
<accession>A0A9W9BC45</accession>
<dbReference type="Gene3D" id="1.20.1530.20">
    <property type="match status" value="1"/>
</dbReference>
<keyword evidence="4" id="KW-1185">Reference proteome</keyword>
<dbReference type="AlphaFoldDB" id="A0A9W9BC45"/>
<proteinExistence type="predicted"/>
<evidence type="ECO:0000313" key="4">
    <source>
        <dbReference type="Proteomes" id="UP001140511"/>
    </source>
</evidence>
<reference evidence="3" key="1">
    <citation type="submission" date="2022-09" db="EMBL/GenBank/DDBJ databases">
        <title>Chromosome-level assembly of Trichoderma breve T069, a fungus used in development of biopesticide product.</title>
        <authorList>
            <person name="Lin R."/>
            <person name="Liu T."/>
        </authorList>
    </citation>
    <scope>NUCLEOTIDE SEQUENCE</scope>
    <source>
        <strain evidence="3">T069</strain>
    </source>
</reference>
<dbReference type="EMBL" id="JAOPEN010000003">
    <property type="protein sequence ID" value="KAJ4860425.1"/>
    <property type="molecule type" value="Genomic_DNA"/>
</dbReference>
<dbReference type="RefSeq" id="XP_056029481.1">
    <property type="nucleotide sequence ID" value="XM_056172623.1"/>
</dbReference>
<feature type="transmembrane region" description="Helical" evidence="2">
    <location>
        <begin position="287"/>
        <end position="309"/>
    </location>
</feature>
<gene>
    <name evidence="3" type="ORF">T069G_05413</name>
</gene>
<name>A0A9W9BC45_9HYPO</name>
<keyword evidence="2" id="KW-1133">Transmembrane helix</keyword>
<evidence type="ECO:0000313" key="3">
    <source>
        <dbReference type="EMBL" id="KAJ4860425.1"/>
    </source>
</evidence>
<feature type="compositionally biased region" description="Basic and acidic residues" evidence="1">
    <location>
        <begin position="429"/>
        <end position="462"/>
    </location>
</feature>
<feature type="transmembrane region" description="Helical" evidence="2">
    <location>
        <begin position="215"/>
        <end position="237"/>
    </location>
</feature>
<dbReference type="Proteomes" id="UP001140511">
    <property type="component" value="Unassembled WGS sequence"/>
</dbReference>
<feature type="transmembrane region" description="Helical" evidence="2">
    <location>
        <begin position="172"/>
        <end position="195"/>
    </location>
</feature>
<dbReference type="GO" id="GO:0005886">
    <property type="term" value="C:plasma membrane"/>
    <property type="evidence" value="ECO:0007669"/>
    <property type="project" value="TreeGrafter"/>
</dbReference>
<dbReference type="Pfam" id="PF13593">
    <property type="entry name" value="SBF_like"/>
    <property type="match status" value="1"/>
</dbReference>
<dbReference type="InterPro" id="IPR038770">
    <property type="entry name" value="Na+/solute_symporter_sf"/>
</dbReference>
<sequence>MAATTLTTAMTTVTTTTDRSNWKENKALVWIWKGVEFVAAQWLLIGFGVACVLGCFFPHVAEHGGVIRSEYSILYGAVAIIFLINGLQLPPDKLKQNLTNWRLHIMVQGCSFVIIPVIMLAFVHICLAAGALRHGTPSIPIILGMLATACLPTTIASNVVMTRSAGGDEAAAVISVVIGNTLGSFLTPILIYGFIPRDSVFDNWRPADPSTLGDMYANVAKQLGLSVLLPLAVGQAVRWWKGDLVAKVLRVTMLGKLPAVCLILLVWTTFSGAFGTGALYKLSKEDVIFNVFINIGLYMIFTLICFYLARPPAFLATYVNPHVKESRLPECVKRIVSVKKMSKEQTIAVCFCGAAKTTSLGIPLVTSMWNQADDLTRAFITIPVLLYTIEQVFMAQGLVYYFRWYLRRDRKPGASNAGIVDEEQPATTGDHESDITAHDNDDNEEERVPVERVEEKDTVKSG</sequence>
<feature type="transmembrane region" description="Helical" evidence="2">
    <location>
        <begin position="42"/>
        <end position="61"/>
    </location>
</feature>
<comment type="caution">
    <text evidence="3">The sequence shown here is derived from an EMBL/GenBank/DDBJ whole genome shotgun (WGS) entry which is preliminary data.</text>
</comment>
<feature type="transmembrane region" description="Helical" evidence="2">
    <location>
        <begin position="378"/>
        <end position="402"/>
    </location>
</feature>